<evidence type="ECO:0000256" key="3">
    <source>
        <dbReference type="ARBA" id="ARBA00022989"/>
    </source>
</evidence>
<dbReference type="EMBL" id="CP147251">
    <property type="protein sequence ID" value="WYJ77371.1"/>
    <property type="molecule type" value="Genomic_DNA"/>
</dbReference>
<evidence type="ECO:0000256" key="6">
    <source>
        <dbReference type="SAM" id="Phobius"/>
    </source>
</evidence>
<keyword evidence="8" id="KW-1185">Reference proteome</keyword>
<keyword evidence="3 6" id="KW-1133">Transmembrane helix</keyword>
<evidence type="ECO:0000313" key="7">
    <source>
        <dbReference type="EMBL" id="WYJ77371.1"/>
    </source>
</evidence>
<dbReference type="RefSeq" id="WP_207940490.1">
    <property type="nucleotide sequence ID" value="NZ_CP147251.1"/>
</dbReference>
<reference evidence="7 8" key="2">
    <citation type="submission" date="2024-03" db="EMBL/GenBank/DDBJ databases">
        <title>The Genome Sequence of Enterococcus sp. DIV2402.</title>
        <authorList>
            <consortium name="The Broad Institute Genomics Platform"/>
            <consortium name="The Broad Institute Microbial Omics Core"/>
            <consortium name="The Broad Institute Genomic Center for Infectious Diseases"/>
            <person name="Earl A."/>
            <person name="Manson A."/>
            <person name="Gilmore M."/>
            <person name="Schwartman J."/>
            <person name="Shea T."/>
            <person name="Abouelleil A."/>
            <person name="Cao P."/>
            <person name="Chapman S."/>
            <person name="Cusick C."/>
            <person name="Young S."/>
            <person name="Neafsey D."/>
            <person name="Nusbaum C."/>
            <person name="Birren B."/>
        </authorList>
    </citation>
    <scope>NUCLEOTIDE SEQUENCE [LARGE SCALE GENOMIC DNA]</scope>
    <source>
        <strain evidence="7 8">DIV2402</strain>
    </source>
</reference>
<keyword evidence="2 6" id="KW-0812">Transmembrane</keyword>
<evidence type="ECO:0000256" key="2">
    <source>
        <dbReference type="ARBA" id="ARBA00022692"/>
    </source>
</evidence>
<comment type="subcellular location">
    <subcellularLocation>
        <location evidence="1">Membrane</location>
        <topology evidence="1">Multi-pass membrane protein</topology>
    </subcellularLocation>
</comment>
<protein>
    <recommendedName>
        <fullName evidence="9">Holin</fullName>
    </recommendedName>
</protein>
<evidence type="ECO:0000256" key="1">
    <source>
        <dbReference type="ARBA" id="ARBA00004141"/>
    </source>
</evidence>
<evidence type="ECO:0008006" key="9">
    <source>
        <dbReference type="Google" id="ProtNLM"/>
    </source>
</evidence>
<reference evidence="7 8" key="1">
    <citation type="submission" date="2021-03" db="EMBL/GenBank/DDBJ databases">
        <authorList>
            <person name="Gilmore M.S."/>
            <person name="Schwartzman J."/>
            <person name="Van Tyne D."/>
            <person name="Martin M."/>
            <person name="Earl A.M."/>
            <person name="Manson A.L."/>
            <person name="Straub T."/>
            <person name="Salamzade R."/>
            <person name="Saavedra J."/>
            <person name="Lebreton F."/>
            <person name="Prichula J."/>
            <person name="Schaufler K."/>
            <person name="Gaca A."/>
            <person name="Sgardioli B."/>
            <person name="Wagenaar J."/>
            <person name="Strong T."/>
        </authorList>
    </citation>
    <scope>NUCLEOTIDE SEQUENCE [LARGE SCALE GENOMIC DNA]</scope>
    <source>
        <strain evidence="7 8">DIV2402</strain>
    </source>
</reference>
<name>A0ABZ2SNK6_9ENTE</name>
<evidence type="ECO:0000256" key="5">
    <source>
        <dbReference type="ARBA" id="ARBA00023600"/>
    </source>
</evidence>
<feature type="transmembrane region" description="Helical" evidence="6">
    <location>
        <begin position="14"/>
        <end position="36"/>
    </location>
</feature>
<evidence type="ECO:0000313" key="8">
    <source>
        <dbReference type="Proteomes" id="UP000664701"/>
    </source>
</evidence>
<gene>
    <name evidence="7" type="ORF">DOK78_002009</name>
</gene>
<feature type="transmembrane region" description="Helical" evidence="6">
    <location>
        <begin position="57"/>
        <end position="90"/>
    </location>
</feature>
<sequence>MIDEWINQLKEQQILYLLSILAGAMIVDFFSGIIAAKIKQEITSKIGINGILRKIASMMLLVFFLPVAFLLPGFTGIVMLYVLYVGYLWLELQSILENYKKMGIDTTPFRHFLELLKDFMSKK</sequence>
<dbReference type="Proteomes" id="UP000664701">
    <property type="component" value="Chromosome"/>
</dbReference>
<dbReference type="Pfam" id="PF05105">
    <property type="entry name" value="Phage_holin_4_1"/>
    <property type="match status" value="1"/>
</dbReference>
<comment type="similarity">
    <text evidence="5">Belongs to the bacteriophage holin family. Cp-1 holin subfamily.</text>
</comment>
<dbReference type="InterPro" id="IPR006480">
    <property type="entry name" value="Phage_holin_4_1"/>
</dbReference>
<evidence type="ECO:0000256" key="4">
    <source>
        <dbReference type="ARBA" id="ARBA00023136"/>
    </source>
</evidence>
<accession>A0ABZ2SNK6</accession>
<proteinExistence type="inferred from homology"/>
<organism evidence="7 8">
    <name type="scientific">Candidatus Enterococcus lowellii</name>
    <dbReference type="NCBI Taxonomy" id="2230877"/>
    <lineage>
        <taxon>Bacteria</taxon>
        <taxon>Bacillati</taxon>
        <taxon>Bacillota</taxon>
        <taxon>Bacilli</taxon>
        <taxon>Lactobacillales</taxon>
        <taxon>Enterococcaceae</taxon>
        <taxon>Enterococcus</taxon>
    </lineage>
</organism>
<keyword evidence="4 6" id="KW-0472">Membrane</keyword>
<dbReference type="NCBIfam" id="TIGR01593">
    <property type="entry name" value="holin_tox_secr"/>
    <property type="match status" value="1"/>
</dbReference>